<dbReference type="AlphaFoldDB" id="U9T9X3"/>
<name>U9T9X3_RHIID</name>
<protein>
    <submittedName>
        <fullName evidence="1">Uncharacterized protein</fullName>
    </submittedName>
</protein>
<organism evidence="1">
    <name type="scientific">Rhizophagus irregularis (strain DAOM 181602 / DAOM 197198 / MUCL 43194)</name>
    <name type="common">Arbuscular mycorrhizal fungus</name>
    <name type="synonym">Glomus intraradices</name>
    <dbReference type="NCBI Taxonomy" id="747089"/>
    <lineage>
        <taxon>Eukaryota</taxon>
        <taxon>Fungi</taxon>
        <taxon>Fungi incertae sedis</taxon>
        <taxon>Mucoromycota</taxon>
        <taxon>Glomeromycotina</taxon>
        <taxon>Glomeromycetes</taxon>
        <taxon>Glomerales</taxon>
        <taxon>Glomeraceae</taxon>
        <taxon>Rhizophagus</taxon>
    </lineage>
</organism>
<dbReference type="EMBL" id="KI294495">
    <property type="protein sequence ID" value="ESA04212.1"/>
    <property type="molecule type" value="Genomic_DNA"/>
</dbReference>
<accession>U9T9X3</accession>
<sequence>MNVAKDNCCYNWALFLYIQLFFAEKQYFSYQICPEGLYPSVFIPKNFISSGLAG</sequence>
<gene>
    <name evidence="1" type="ORF">GLOINDRAFT_4826</name>
</gene>
<evidence type="ECO:0000313" key="1">
    <source>
        <dbReference type="EMBL" id="ESA04212.1"/>
    </source>
</evidence>
<reference evidence="1" key="1">
    <citation type="submission" date="2013-07" db="EMBL/GenBank/DDBJ databases">
        <title>The genome of an arbuscular mycorrhizal fungus provides insights into the evolution of the oldest plant symbiosis.</title>
        <authorList>
            <consortium name="DOE Joint Genome Institute"/>
            <person name="Tisserant E."/>
            <person name="Malbreil M."/>
            <person name="Kuo A."/>
            <person name="Kohler A."/>
            <person name="Symeonidi A."/>
            <person name="Balestrini R."/>
            <person name="Charron P."/>
            <person name="Duensing N."/>
            <person name="Frei-dit-Frey N."/>
            <person name="Gianinazzi-Pearson V."/>
            <person name="Gilbert B."/>
            <person name="Handa Y."/>
            <person name="Hijri M."/>
            <person name="Kaul R."/>
            <person name="Kawaguchi M."/>
            <person name="Krajinski F."/>
            <person name="Lammers P."/>
            <person name="Lapierre D."/>
            <person name="Masclaux F.G."/>
            <person name="Murat C."/>
            <person name="Morin E."/>
            <person name="Ndikumana S."/>
            <person name="Pagni M."/>
            <person name="Petitpierre D."/>
            <person name="Requena N."/>
            <person name="Rosikiewicz P."/>
            <person name="Riley R."/>
            <person name="Saito K."/>
            <person name="San Clemente H."/>
            <person name="Shapiro H."/>
            <person name="van Tuinen D."/>
            <person name="Becard G."/>
            <person name="Bonfante P."/>
            <person name="Paszkowski U."/>
            <person name="Shachar-Hill Y."/>
            <person name="Young J.P."/>
            <person name="Sanders I.R."/>
            <person name="Henrissat B."/>
            <person name="Rensing S.A."/>
            <person name="Grigoriev I.V."/>
            <person name="Corradi N."/>
            <person name="Roux C."/>
            <person name="Martin F."/>
        </authorList>
    </citation>
    <scope>NUCLEOTIDE SEQUENCE</scope>
    <source>
        <strain evidence="1">DAOM 197198</strain>
    </source>
</reference>
<proteinExistence type="predicted"/>
<dbReference type="HOGENOM" id="CLU_3051561_0_0_1"/>